<keyword evidence="5" id="KW-0472">Membrane</keyword>
<feature type="domain" description="Bacterial surface antigen (D15)" evidence="6">
    <location>
        <begin position="141"/>
        <end position="457"/>
    </location>
</feature>
<dbReference type="GO" id="GO:0045040">
    <property type="term" value="P:protein insertion into mitochondrial outer membrane"/>
    <property type="evidence" value="ECO:0007669"/>
    <property type="project" value="TreeGrafter"/>
</dbReference>
<evidence type="ECO:0000256" key="5">
    <source>
        <dbReference type="ARBA" id="ARBA00023136"/>
    </source>
</evidence>
<dbReference type="AlphaFoldDB" id="A0A2G5BF80"/>
<dbReference type="EMBL" id="KZ303493">
    <property type="protein sequence ID" value="PIA17663.1"/>
    <property type="molecule type" value="Genomic_DNA"/>
</dbReference>
<gene>
    <name evidence="7" type="ORF">COEREDRAFT_40315</name>
</gene>
<dbReference type="STRING" id="763665.A0A2G5BF80"/>
<dbReference type="Gene3D" id="2.40.160.50">
    <property type="entry name" value="membrane protein fhac: a member of the omp85/tpsb transporter family"/>
    <property type="match status" value="1"/>
</dbReference>
<evidence type="ECO:0000256" key="3">
    <source>
        <dbReference type="ARBA" id="ARBA00022452"/>
    </source>
</evidence>
<dbReference type="Pfam" id="PF01103">
    <property type="entry name" value="Omp85"/>
    <property type="match status" value="1"/>
</dbReference>
<protein>
    <recommendedName>
        <fullName evidence="6">Bacterial surface antigen (D15) domain-containing protein</fullName>
    </recommendedName>
</protein>
<comment type="similarity">
    <text evidence="2">Belongs to the SAM50/omp85 family.</text>
</comment>
<name>A0A2G5BF80_COERN</name>
<evidence type="ECO:0000256" key="4">
    <source>
        <dbReference type="ARBA" id="ARBA00022692"/>
    </source>
</evidence>
<organism evidence="7 8">
    <name type="scientific">Coemansia reversa (strain ATCC 12441 / NRRL 1564)</name>
    <dbReference type="NCBI Taxonomy" id="763665"/>
    <lineage>
        <taxon>Eukaryota</taxon>
        <taxon>Fungi</taxon>
        <taxon>Fungi incertae sedis</taxon>
        <taxon>Zoopagomycota</taxon>
        <taxon>Kickxellomycotina</taxon>
        <taxon>Kickxellomycetes</taxon>
        <taxon>Kickxellales</taxon>
        <taxon>Kickxellaceae</taxon>
        <taxon>Coemansia</taxon>
    </lineage>
</organism>
<evidence type="ECO:0000256" key="1">
    <source>
        <dbReference type="ARBA" id="ARBA00004374"/>
    </source>
</evidence>
<evidence type="ECO:0000256" key="2">
    <source>
        <dbReference type="ARBA" id="ARBA00010913"/>
    </source>
</evidence>
<evidence type="ECO:0000313" key="7">
    <source>
        <dbReference type="EMBL" id="PIA17663.1"/>
    </source>
</evidence>
<dbReference type="InterPro" id="IPR039910">
    <property type="entry name" value="D15-like"/>
</dbReference>
<accession>A0A2G5BF80</accession>
<dbReference type="PANTHER" id="PTHR12815:SF18">
    <property type="entry name" value="SORTING AND ASSEMBLY MACHINERY COMPONENT 50 HOMOLOG"/>
    <property type="match status" value="1"/>
</dbReference>
<evidence type="ECO:0000313" key="8">
    <source>
        <dbReference type="Proteomes" id="UP000242474"/>
    </source>
</evidence>
<proteinExistence type="inferred from homology"/>
<dbReference type="GO" id="GO:0005741">
    <property type="term" value="C:mitochondrial outer membrane"/>
    <property type="evidence" value="ECO:0007669"/>
    <property type="project" value="UniProtKB-SubCell"/>
</dbReference>
<dbReference type="PANTHER" id="PTHR12815">
    <property type="entry name" value="SORTING AND ASSEMBLY MACHINERY SAMM50 PROTEIN FAMILY MEMBER"/>
    <property type="match status" value="1"/>
</dbReference>
<keyword evidence="3" id="KW-1134">Transmembrane beta strand</keyword>
<keyword evidence="4" id="KW-0812">Transmembrane</keyword>
<keyword evidence="8" id="KW-1185">Reference proteome</keyword>
<reference evidence="7 8" key="1">
    <citation type="journal article" date="2015" name="Genome Biol. Evol.">
        <title>Phylogenomic analyses indicate that early fungi evolved digesting cell walls of algal ancestors of land plants.</title>
        <authorList>
            <person name="Chang Y."/>
            <person name="Wang S."/>
            <person name="Sekimoto S."/>
            <person name="Aerts A.L."/>
            <person name="Choi C."/>
            <person name="Clum A."/>
            <person name="LaButti K.M."/>
            <person name="Lindquist E.A."/>
            <person name="Yee Ngan C."/>
            <person name="Ohm R.A."/>
            <person name="Salamov A.A."/>
            <person name="Grigoriev I.V."/>
            <person name="Spatafora J.W."/>
            <person name="Berbee M.L."/>
        </authorList>
    </citation>
    <scope>NUCLEOTIDE SEQUENCE [LARGE SCALE GENOMIC DNA]</scope>
    <source>
        <strain evidence="7 8">NRRL 1564</strain>
    </source>
</reference>
<dbReference type="Proteomes" id="UP000242474">
    <property type="component" value="Unassembled WGS sequence"/>
</dbReference>
<sequence>MSTENATFTQPSALEILNEARQSNIQHNKVIDISKQNTKVQRFSITGVSRIRSGFLNTLLAPVFDAQTVEQAVTECREAAGKLQALGIAKRVEIEFDNAAEAQTGMDVRFQCEDGSRYALRTGVDVGDNEGTANVTGRMVNIWGGGESLEAHYARGSKTRASFQGILLAPVGANPQTMAELSAHQVTMDNRPYSAHDEVRRTLSSAFRAAGGTHEVRLLASWREICGLGASASPSLRASAGHTLKTSLSHTIVHDDRDSQTVPTSGSLLRMTNELAGLLGDVRFAKTQAELQTNQRLGTSEYIVSSNVQGGLLWNFGSNSPLADRFFLGGQTSVRGFEHRGIGPRDHNDSIGGDIYYAAGVSLLTPLPYVRSTALKGHLWANAGQLALLDSRGLLRPECTPTAELKRFLTRPSIAVGLGLVYRHSMVRVELSCCMPLVAATTDRPKPGLQFGLGLQFL</sequence>
<evidence type="ECO:0000259" key="6">
    <source>
        <dbReference type="Pfam" id="PF01103"/>
    </source>
</evidence>
<dbReference type="InterPro" id="IPR000184">
    <property type="entry name" value="Bac_surfAg_D15"/>
</dbReference>
<dbReference type="OrthoDB" id="1724197at2759"/>
<comment type="subcellular location">
    <subcellularLocation>
        <location evidence="1">Mitochondrion outer membrane</location>
        <topology evidence="1">Multi-pass membrane protein</topology>
    </subcellularLocation>
</comment>